<comment type="caution">
    <text evidence="2">The sequence shown here is derived from an EMBL/GenBank/DDBJ whole genome shotgun (WGS) entry which is preliminary data.</text>
</comment>
<protein>
    <submittedName>
        <fullName evidence="2">GNAT family N-acetyltransferase</fullName>
        <ecNumber evidence="2">2.3.1.-</ecNumber>
    </submittedName>
</protein>
<name>A0A9D2MHD8_9FIRM</name>
<evidence type="ECO:0000313" key="3">
    <source>
        <dbReference type="Proteomes" id="UP000823877"/>
    </source>
</evidence>
<feature type="domain" description="N-acetyltransferase" evidence="1">
    <location>
        <begin position="106"/>
        <end position="250"/>
    </location>
</feature>
<dbReference type="EMBL" id="DWXN01000002">
    <property type="protein sequence ID" value="HJB74224.1"/>
    <property type="molecule type" value="Genomic_DNA"/>
</dbReference>
<sequence length="250" mass="29210">MLGEKIPYEIFSRKFSEGKNFFENSFYVENSDKYCDCWMGFNKEFSEPYWYGLTPDGKNGYDFKTAEEMFNAKVFDGRSIKDLWRDIYFTSINGISARDWVVYNCIDFHNCRKQDAYHVAKLAVKLWADADYDELKDDFEKTVQSENNIVFTAHYGKNLIAFAHCSVRHEYVEGANSDHVGYLEAIYVEENFRQLGIASHLIEYCENWARSNGCKQFASDCDITNSKSISLHLKNKFSESARLVHFIKDI</sequence>
<keyword evidence="2" id="KW-0012">Acyltransferase</keyword>
<gene>
    <name evidence="2" type="ORF">IAA37_00935</name>
</gene>
<keyword evidence="2" id="KW-0808">Transferase</keyword>
<dbReference type="SUPFAM" id="SSF55729">
    <property type="entry name" value="Acyl-CoA N-acyltransferases (Nat)"/>
    <property type="match status" value="1"/>
</dbReference>
<dbReference type="PROSITE" id="PS51186">
    <property type="entry name" value="GNAT"/>
    <property type="match status" value="1"/>
</dbReference>
<reference evidence="2" key="2">
    <citation type="submission" date="2021-04" db="EMBL/GenBank/DDBJ databases">
        <authorList>
            <person name="Gilroy R."/>
        </authorList>
    </citation>
    <scope>NUCLEOTIDE SEQUENCE</scope>
    <source>
        <strain evidence="2">CHK188-16595</strain>
    </source>
</reference>
<evidence type="ECO:0000313" key="2">
    <source>
        <dbReference type="EMBL" id="HJB74224.1"/>
    </source>
</evidence>
<dbReference type="InterPro" id="IPR016181">
    <property type="entry name" value="Acyl_CoA_acyltransferase"/>
</dbReference>
<accession>A0A9D2MHD8</accession>
<reference evidence="2" key="1">
    <citation type="journal article" date="2021" name="PeerJ">
        <title>Extensive microbial diversity within the chicken gut microbiome revealed by metagenomics and culture.</title>
        <authorList>
            <person name="Gilroy R."/>
            <person name="Ravi A."/>
            <person name="Getino M."/>
            <person name="Pursley I."/>
            <person name="Horton D.L."/>
            <person name="Alikhan N.F."/>
            <person name="Baker D."/>
            <person name="Gharbi K."/>
            <person name="Hall N."/>
            <person name="Watson M."/>
            <person name="Adriaenssens E.M."/>
            <person name="Foster-Nyarko E."/>
            <person name="Jarju S."/>
            <person name="Secka A."/>
            <person name="Antonio M."/>
            <person name="Oren A."/>
            <person name="Chaudhuri R.R."/>
            <person name="La Ragione R."/>
            <person name="Hildebrand F."/>
            <person name="Pallen M.J."/>
        </authorList>
    </citation>
    <scope>NUCLEOTIDE SEQUENCE</scope>
    <source>
        <strain evidence="2">CHK188-16595</strain>
    </source>
</reference>
<proteinExistence type="predicted"/>
<organism evidence="2 3">
    <name type="scientific">Candidatus Eubacterium faecale</name>
    <dbReference type="NCBI Taxonomy" id="2838568"/>
    <lineage>
        <taxon>Bacteria</taxon>
        <taxon>Bacillati</taxon>
        <taxon>Bacillota</taxon>
        <taxon>Clostridia</taxon>
        <taxon>Eubacteriales</taxon>
        <taxon>Eubacteriaceae</taxon>
        <taxon>Eubacterium</taxon>
    </lineage>
</organism>
<dbReference type="GO" id="GO:0016747">
    <property type="term" value="F:acyltransferase activity, transferring groups other than amino-acyl groups"/>
    <property type="evidence" value="ECO:0007669"/>
    <property type="project" value="InterPro"/>
</dbReference>
<dbReference type="AlphaFoldDB" id="A0A9D2MHD8"/>
<dbReference type="Proteomes" id="UP000823877">
    <property type="component" value="Unassembled WGS sequence"/>
</dbReference>
<dbReference type="NCBIfam" id="NF043067">
    <property type="entry name" value="AAC_6p_group_E"/>
    <property type="match status" value="1"/>
</dbReference>
<dbReference type="CDD" id="cd04301">
    <property type="entry name" value="NAT_SF"/>
    <property type="match status" value="1"/>
</dbReference>
<dbReference type="InterPro" id="IPR000182">
    <property type="entry name" value="GNAT_dom"/>
</dbReference>
<evidence type="ECO:0000259" key="1">
    <source>
        <dbReference type="PROSITE" id="PS51186"/>
    </source>
</evidence>
<dbReference type="Gene3D" id="3.40.630.30">
    <property type="match status" value="1"/>
</dbReference>
<dbReference type="EC" id="2.3.1.-" evidence="2"/>
<dbReference type="Pfam" id="PF00583">
    <property type="entry name" value="Acetyltransf_1"/>
    <property type="match status" value="1"/>
</dbReference>